<dbReference type="InterPro" id="IPR000836">
    <property type="entry name" value="PRTase_dom"/>
</dbReference>
<name>A0A1K1LE20_9BACT</name>
<dbReference type="CDD" id="cd06223">
    <property type="entry name" value="PRTases_typeI"/>
    <property type="match status" value="1"/>
</dbReference>
<keyword evidence="4" id="KW-1185">Reference proteome</keyword>
<comment type="similarity">
    <text evidence="1">Belongs to the ComF/GntX family.</text>
</comment>
<evidence type="ECO:0000256" key="1">
    <source>
        <dbReference type="ARBA" id="ARBA00008007"/>
    </source>
</evidence>
<dbReference type="SUPFAM" id="SSF53271">
    <property type="entry name" value="PRTase-like"/>
    <property type="match status" value="1"/>
</dbReference>
<evidence type="ECO:0000313" key="3">
    <source>
        <dbReference type="EMBL" id="SFV72980.1"/>
    </source>
</evidence>
<organism evidence="3 4">
    <name type="scientific">Desulfovibrio piger</name>
    <dbReference type="NCBI Taxonomy" id="901"/>
    <lineage>
        <taxon>Bacteria</taxon>
        <taxon>Pseudomonadati</taxon>
        <taxon>Thermodesulfobacteriota</taxon>
        <taxon>Desulfovibrionia</taxon>
        <taxon>Desulfovibrionales</taxon>
        <taxon>Desulfovibrionaceae</taxon>
        <taxon>Desulfovibrio</taxon>
    </lineage>
</organism>
<keyword evidence="3" id="KW-0808">Transferase</keyword>
<dbReference type="Proteomes" id="UP000186323">
    <property type="component" value="Chromosome I"/>
</dbReference>
<keyword evidence="3" id="KW-0328">Glycosyltransferase</keyword>
<dbReference type="PANTHER" id="PTHR47505:SF1">
    <property type="entry name" value="DNA UTILIZATION PROTEIN YHGH"/>
    <property type="match status" value="1"/>
</dbReference>
<dbReference type="Gene3D" id="3.40.50.2020">
    <property type="match status" value="1"/>
</dbReference>
<evidence type="ECO:0000259" key="2">
    <source>
        <dbReference type="Pfam" id="PF00156"/>
    </source>
</evidence>
<dbReference type="EMBL" id="LT630450">
    <property type="protein sequence ID" value="SFV72980.1"/>
    <property type="molecule type" value="Genomic_DNA"/>
</dbReference>
<dbReference type="AlphaFoldDB" id="A0A1K1LE20"/>
<dbReference type="KEGG" id="dpg:DESPIGER_1128"/>
<dbReference type="InterPro" id="IPR051910">
    <property type="entry name" value="ComF/GntX_DNA_util-trans"/>
</dbReference>
<sequence>MMPAGQDAAGERDRDASPRRPFPLIRLARLLGFTEHRCPVCGTPVDAAGKDLSGPEAGMLAHGLCPACARALRPSGGGRCRACGLPLPWPAAGQPLLCGDCLASPPPWQGLALHGQYRGALRRLILRFKHGGRPSLAFLLAGLLLDAASCLPLPDAVLGIPQHKDHLRRRGYNQAHELAVALGLMLSLPVRPGLLRRPAAVPHQTGLTASRRRRNAAGTFRADGVRGLRLWLVDDIITTGSTLRAAGEELRRAGAARVDVLALARTPLP</sequence>
<proteinExistence type="inferred from homology"/>
<dbReference type="Pfam" id="PF00156">
    <property type="entry name" value="Pribosyltran"/>
    <property type="match status" value="1"/>
</dbReference>
<gene>
    <name evidence="3" type="ORF">DESPIGER_1128</name>
</gene>
<dbReference type="InterPro" id="IPR029057">
    <property type="entry name" value="PRTase-like"/>
</dbReference>
<dbReference type="PANTHER" id="PTHR47505">
    <property type="entry name" value="DNA UTILIZATION PROTEIN YHGH"/>
    <property type="match status" value="1"/>
</dbReference>
<protein>
    <submittedName>
        <fullName evidence="3">Competence protein F homolog, phosphoribosyltransferase domain protein YhgH required for utilization of DNA as sole source of carbon and energy</fullName>
    </submittedName>
</protein>
<evidence type="ECO:0000313" key="4">
    <source>
        <dbReference type="Proteomes" id="UP000186323"/>
    </source>
</evidence>
<dbReference type="GO" id="GO:0016757">
    <property type="term" value="F:glycosyltransferase activity"/>
    <property type="evidence" value="ECO:0007669"/>
    <property type="project" value="UniProtKB-KW"/>
</dbReference>
<feature type="domain" description="Phosphoribosyltransferase" evidence="2">
    <location>
        <begin position="224"/>
        <end position="265"/>
    </location>
</feature>
<accession>A0A1K1LE20</accession>
<reference evidence="4" key="1">
    <citation type="submission" date="2016-10" db="EMBL/GenBank/DDBJ databases">
        <authorList>
            <person name="Wegmann U."/>
        </authorList>
    </citation>
    <scope>NUCLEOTIDE SEQUENCE [LARGE SCALE GENOMIC DNA]</scope>
</reference>